<dbReference type="OrthoDB" id="418237at2759"/>
<accession>A0A484MBF7</accession>
<evidence type="ECO:0008006" key="3">
    <source>
        <dbReference type="Google" id="ProtNLM"/>
    </source>
</evidence>
<sequence>MIWMSDYLEELGKKQSKKILYSDSQSAIQLVKDPVYHSKTKHIRRRYHFTRRAVEAGDMSLEKIEGAKNPADMLTKHVDVGKLGLCKTSVGLL</sequence>
<dbReference type="AlphaFoldDB" id="A0A484MBF7"/>
<proteinExistence type="predicted"/>
<dbReference type="Proteomes" id="UP000595140">
    <property type="component" value="Unassembled WGS sequence"/>
</dbReference>
<protein>
    <recommendedName>
        <fullName evidence="3">Reverse transcriptase Ty1/copia-type domain-containing protein</fullName>
    </recommendedName>
</protein>
<evidence type="ECO:0000313" key="2">
    <source>
        <dbReference type="Proteomes" id="UP000595140"/>
    </source>
</evidence>
<keyword evidence="2" id="KW-1185">Reference proteome</keyword>
<name>A0A484MBF7_9ASTE</name>
<reference evidence="1 2" key="1">
    <citation type="submission" date="2018-04" db="EMBL/GenBank/DDBJ databases">
        <authorList>
            <person name="Vogel A."/>
        </authorList>
    </citation>
    <scope>NUCLEOTIDE SEQUENCE [LARGE SCALE GENOMIC DNA]</scope>
</reference>
<dbReference type="EMBL" id="OOIL02002905">
    <property type="protein sequence ID" value="VFQ85246.1"/>
    <property type="molecule type" value="Genomic_DNA"/>
</dbReference>
<organism evidence="1 2">
    <name type="scientific">Cuscuta campestris</name>
    <dbReference type="NCBI Taxonomy" id="132261"/>
    <lineage>
        <taxon>Eukaryota</taxon>
        <taxon>Viridiplantae</taxon>
        <taxon>Streptophyta</taxon>
        <taxon>Embryophyta</taxon>
        <taxon>Tracheophyta</taxon>
        <taxon>Spermatophyta</taxon>
        <taxon>Magnoliopsida</taxon>
        <taxon>eudicotyledons</taxon>
        <taxon>Gunneridae</taxon>
        <taxon>Pentapetalae</taxon>
        <taxon>asterids</taxon>
        <taxon>lamiids</taxon>
        <taxon>Solanales</taxon>
        <taxon>Convolvulaceae</taxon>
        <taxon>Cuscuteae</taxon>
        <taxon>Cuscuta</taxon>
        <taxon>Cuscuta subgen. Grammica</taxon>
        <taxon>Cuscuta sect. Cleistogrammica</taxon>
    </lineage>
</organism>
<evidence type="ECO:0000313" key="1">
    <source>
        <dbReference type="EMBL" id="VFQ85246.1"/>
    </source>
</evidence>
<gene>
    <name evidence="1" type="ORF">CCAM_LOCUS27022</name>
</gene>
<dbReference type="CDD" id="cd09272">
    <property type="entry name" value="RNase_HI_RT_Ty1"/>
    <property type="match status" value="1"/>
</dbReference>